<feature type="region of interest" description="Disordered" evidence="1">
    <location>
        <begin position="318"/>
        <end position="405"/>
    </location>
</feature>
<sequence>MELRVLIPTACVLGLLLIVTLALVIALVVRTHKRKRKIRDWQQHGIVEDNVSFSWSEHGPSRGVSVREGKLVRNHSRKKTKEGTRTTVEQVRDDNDNYPVKQGIGSLDFMNSISNITGRISPGIGRALSIGSHKASTMSSEKSRQLSPLPATDEESQISSSHLADMQKRPSSSSRKKSSHSRSSSRSNLHESPIPEDMTMNGRESILLPSPPSSVHILTPTYSRHSRQSQSNSSFTFTPVTPRASISLFPLSAPPGQHRRPSVAAQPATTTLPGHNFSNHMHSARRPSFLQNSYTFDHLPTSPSTSAFDTNQPTLAEYSDELEPRPGSRPKIAQIRIPDSKSASPRAPLSAAHSSDPESPPHIPDHHDQVSNFENWTFGGEGFQGSSQNNDIEDGNFPTPYNDVPRPQYTRAPSSAVGNPGIPQPRKESITSYAQMRRESIRRDSFGGALPFRRESHGPSMLRRDSTASFLGSPPKFATGPRVYHQHLSPNIQPQHRDSIYRTYSDRSLHIHEAQSSNQHQTDHMNLNPSINESKTSIVSISSTGSAASDSFTGNGGLSPPPLQKNSFEGTRSEGEGAYILTAASTKLQQIRPPVTPPRHAHGTPFGGTDGQPYYEPSPPSRRPVKDFVPETVAEINENLATSPTSTITTATLNEDSIEGMSPDRMINGGTSLQRR</sequence>
<feature type="region of interest" description="Disordered" evidence="1">
    <location>
        <begin position="593"/>
        <end position="624"/>
    </location>
</feature>
<evidence type="ECO:0000313" key="3">
    <source>
        <dbReference type="EMBL" id="KAF3140960.1"/>
    </source>
</evidence>
<feature type="transmembrane region" description="Helical" evidence="2">
    <location>
        <begin position="6"/>
        <end position="29"/>
    </location>
</feature>
<feature type="region of interest" description="Disordered" evidence="1">
    <location>
        <begin position="254"/>
        <end position="282"/>
    </location>
</feature>
<dbReference type="AlphaFoldDB" id="A0A7C8JUN2"/>
<protein>
    <submittedName>
        <fullName evidence="3">Uncharacterized protein</fullName>
    </submittedName>
</protein>
<reference evidence="3 4" key="1">
    <citation type="submission" date="2019-06" db="EMBL/GenBank/DDBJ databases">
        <authorList>
            <person name="Palmer J.M."/>
        </authorList>
    </citation>
    <scope>NUCLEOTIDE SEQUENCE [LARGE SCALE GENOMIC DNA]</scope>
    <source>
        <strain evidence="3 4">TWF703</strain>
    </source>
</reference>
<keyword evidence="2" id="KW-1133">Transmembrane helix</keyword>
<accession>A0A7C8JUN2</accession>
<feature type="region of interest" description="Disordered" evidence="1">
    <location>
        <begin position="637"/>
        <end position="676"/>
    </location>
</feature>
<feature type="region of interest" description="Disordered" evidence="1">
    <location>
        <begin position="539"/>
        <end position="566"/>
    </location>
</feature>
<dbReference type="Proteomes" id="UP000480548">
    <property type="component" value="Unassembled WGS sequence"/>
</dbReference>
<organism evidence="3 4">
    <name type="scientific">Orbilia oligospora</name>
    <name type="common">Nematode-trapping fungus</name>
    <name type="synonym">Arthrobotrys oligospora</name>
    <dbReference type="NCBI Taxonomy" id="2813651"/>
    <lineage>
        <taxon>Eukaryota</taxon>
        <taxon>Fungi</taxon>
        <taxon>Dikarya</taxon>
        <taxon>Ascomycota</taxon>
        <taxon>Pezizomycotina</taxon>
        <taxon>Orbiliomycetes</taxon>
        <taxon>Orbiliales</taxon>
        <taxon>Orbiliaceae</taxon>
        <taxon>Orbilia</taxon>
    </lineage>
</organism>
<evidence type="ECO:0000313" key="4">
    <source>
        <dbReference type="Proteomes" id="UP000480548"/>
    </source>
</evidence>
<name>A0A7C8JUN2_ORBOL</name>
<feature type="compositionally biased region" description="Polar residues" evidence="1">
    <location>
        <begin position="267"/>
        <end position="281"/>
    </location>
</feature>
<proteinExistence type="predicted"/>
<keyword evidence="2" id="KW-0472">Membrane</keyword>
<feature type="region of interest" description="Disordered" evidence="1">
    <location>
        <begin position="131"/>
        <end position="238"/>
    </location>
</feature>
<comment type="caution">
    <text evidence="3">The sequence shown here is derived from an EMBL/GenBank/DDBJ whole genome shotgun (WGS) entry which is preliminary data.</text>
</comment>
<evidence type="ECO:0000256" key="1">
    <source>
        <dbReference type="SAM" id="MobiDB-lite"/>
    </source>
</evidence>
<keyword evidence="2" id="KW-0812">Transmembrane</keyword>
<feature type="compositionally biased region" description="Low complexity" evidence="1">
    <location>
        <begin position="539"/>
        <end position="551"/>
    </location>
</feature>
<feature type="compositionally biased region" description="Low complexity" evidence="1">
    <location>
        <begin position="641"/>
        <end position="652"/>
    </location>
</feature>
<evidence type="ECO:0000256" key="2">
    <source>
        <dbReference type="SAM" id="Phobius"/>
    </source>
</evidence>
<dbReference type="EMBL" id="WIQZ01000015">
    <property type="protein sequence ID" value="KAF3140960.1"/>
    <property type="molecule type" value="Genomic_DNA"/>
</dbReference>
<gene>
    <name evidence="3" type="ORF">TWF703_002465</name>
</gene>